<dbReference type="InterPro" id="IPR012337">
    <property type="entry name" value="RNaseH-like_sf"/>
</dbReference>
<dbReference type="InterPro" id="IPR047768">
    <property type="entry name" value="Tn5p-like"/>
</dbReference>
<evidence type="ECO:0000313" key="3">
    <source>
        <dbReference type="EMBL" id="QDZ39655.1"/>
    </source>
</evidence>
<dbReference type="OrthoDB" id="468082at2"/>
<dbReference type="PANTHER" id="PTHR37319">
    <property type="entry name" value="TRANSPOSASE"/>
    <property type="match status" value="1"/>
</dbReference>
<dbReference type="SUPFAM" id="SSF53098">
    <property type="entry name" value="Ribonuclease H-like"/>
    <property type="match status" value="1"/>
</dbReference>
<reference evidence="3" key="1">
    <citation type="submission" date="2019-08" db="EMBL/GenBank/DDBJ databases">
        <title>Carotenoids and Carotenoid Binding Proteins in the Halophilic Cyanobacterium Euhalothece sp. ZM00.</title>
        <authorList>
            <person name="Cho S.M."/>
            <person name="Song J.Y."/>
            <person name="Park Y.-I."/>
        </authorList>
    </citation>
    <scope>NUCLEOTIDE SEQUENCE [LARGE SCALE GENOMIC DNA]</scope>
    <source>
        <strain evidence="3">Z-M001</strain>
    </source>
</reference>
<keyword evidence="4" id="KW-1185">Reference proteome</keyword>
<name>A0A5B8NN44_9CHRO</name>
<feature type="transmembrane region" description="Helical" evidence="1">
    <location>
        <begin position="57"/>
        <end position="76"/>
    </location>
</feature>
<gene>
    <name evidence="3" type="ORF">FRE64_06745</name>
</gene>
<dbReference type="NCBIfam" id="NF033591">
    <property type="entry name" value="transpos_IS4_2"/>
    <property type="match status" value="1"/>
</dbReference>
<dbReference type="GO" id="GO:0003677">
    <property type="term" value="F:DNA binding"/>
    <property type="evidence" value="ECO:0007669"/>
    <property type="project" value="InterPro"/>
</dbReference>
<protein>
    <submittedName>
        <fullName evidence="3">IS4 family transposase</fullName>
    </submittedName>
</protein>
<dbReference type="InterPro" id="IPR047658">
    <property type="entry name" value="IS4-like_transpos"/>
</dbReference>
<dbReference type="InterPro" id="IPR002559">
    <property type="entry name" value="Transposase_11"/>
</dbReference>
<dbReference type="Proteomes" id="UP000318453">
    <property type="component" value="Chromosome"/>
</dbReference>
<evidence type="ECO:0000313" key="4">
    <source>
        <dbReference type="Proteomes" id="UP000318453"/>
    </source>
</evidence>
<dbReference type="Pfam" id="PF01609">
    <property type="entry name" value="DDE_Tnp_1"/>
    <property type="match status" value="1"/>
</dbReference>
<proteinExistence type="predicted"/>
<feature type="domain" description="Transposase IS4-like" evidence="2">
    <location>
        <begin position="136"/>
        <end position="297"/>
    </location>
</feature>
<accession>A0A5B8NN44</accession>
<keyword evidence="1" id="KW-0812">Transmembrane</keyword>
<evidence type="ECO:0000259" key="2">
    <source>
        <dbReference type="Pfam" id="PF01609"/>
    </source>
</evidence>
<dbReference type="PANTHER" id="PTHR37319:SF1">
    <property type="entry name" value="TRANSPOSASE TN5 DIMERISATION DOMAIN-CONTAINING PROTEIN"/>
    <property type="match status" value="1"/>
</dbReference>
<keyword evidence="1" id="KW-1133">Transmembrane helix</keyword>
<evidence type="ECO:0000256" key="1">
    <source>
        <dbReference type="SAM" id="Phobius"/>
    </source>
</evidence>
<dbReference type="EMBL" id="CP042326">
    <property type="protein sequence ID" value="QDZ39655.1"/>
    <property type="molecule type" value="Genomic_DNA"/>
</dbReference>
<organism evidence="3 4">
    <name type="scientific">Euhalothece natronophila Z-M001</name>
    <dbReference type="NCBI Taxonomy" id="522448"/>
    <lineage>
        <taxon>Bacteria</taxon>
        <taxon>Bacillati</taxon>
        <taxon>Cyanobacteriota</taxon>
        <taxon>Cyanophyceae</taxon>
        <taxon>Oscillatoriophycideae</taxon>
        <taxon>Chroococcales</taxon>
        <taxon>Halothecacae</taxon>
        <taxon>Halothece cluster</taxon>
        <taxon>Euhalothece</taxon>
    </lineage>
</organism>
<sequence length="379" mass="44438">MLPKLYRNHLANRLTRAQLLSLEIWVWLLQVHKNVKIEKLAAYYPLPIKYESRRRRLQRFLVLPSLSMALIWFPIIKEIIKLIHPSNQPLYLALDRTQWQDKNLFVVAFIHQKRALPIYWQFLSKKGASNLKEQKALLKPILKLLRGYRLIILGDREFHSIELAKWLRREKVGFVLRQKKDRNIQVKGKDCQSLSCFDFQPGDSHFFPNIKVGKNGFGQFSVAVKWKKKYRGSVEKEPWYLLTNLPDLDSAIKAYQKRMGIEAMFKDCKIGGYNLEGSKASVKRLSNLVLLCAIAYTVSSLKGQSIRFKGQQEYLGRLRTVKQKMTKNSNFLIGLYGQTWIITQIFVKNWVEELMSLNRNKFPFYQKGLRAMELIQQGA</sequence>
<dbReference type="GO" id="GO:0006313">
    <property type="term" value="P:DNA transposition"/>
    <property type="evidence" value="ECO:0007669"/>
    <property type="project" value="InterPro"/>
</dbReference>
<dbReference type="GO" id="GO:0004803">
    <property type="term" value="F:transposase activity"/>
    <property type="evidence" value="ECO:0007669"/>
    <property type="project" value="InterPro"/>
</dbReference>
<dbReference type="AlphaFoldDB" id="A0A5B8NN44"/>
<dbReference type="KEGG" id="enn:FRE64_06745"/>
<dbReference type="RefSeq" id="WP_146295253.1">
    <property type="nucleotide sequence ID" value="NZ_CP042326.1"/>
</dbReference>
<keyword evidence="1" id="KW-0472">Membrane</keyword>